<dbReference type="Proteomes" id="UP000606008">
    <property type="component" value="Unassembled WGS sequence"/>
</dbReference>
<evidence type="ECO:0000313" key="1">
    <source>
        <dbReference type="EMBL" id="NID09402.1"/>
    </source>
</evidence>
<evidence type="ECO:0000313" key="2">
    <source>
        <dbReference type="Proteomes" id="UP000606008"/>
    </source>
</evidence>
<organism evidence="1 2">
    <name type="scientific">Fibrivirga algicola</name>
    <dbReference type="NCBI Taxonomy" id="2950420"/>
    <lineage>
        <taxon>Bacteria</taxon>
        <taxon>Pseudomonadati</taxon>
        <taxon>Bacteroidota</taxon>
        <taxon>Cytophagia</taxon>
        <taxon>Cytophagales</taxon>
        <taxon>Spirosomataceae</taxon>
        <taxon>Fibrivirga</taxon>
    </lineage>
</organism>
<reference evidence="2" key="2">
    <citation type="submission" date="2023-07" db="EMBL/GenBank/DDBJ databases">
        <authorList>
            <person name="Jung D.-H."/>
        </authorList>
    </citation>
    <scope>NUCLEOTIDE SEQUENCE [LARGE SCALE GENOMIC DNA]</scope>
    <source>
        <strain evidence="2">JA-25</strain>
    </source>
</reference>
<gene>
    <name evidence="1" type="ORF">F7231_04405</name>
</gene>
<dbReference type="EMBL" id="WAEL01000001">
    <property type="protein sequence ID" value="NID09402.1"/>
    <property type="molecule type" value="Genomic_DNA"/>
</dbReference>
<reference evidence="2" key="1">
    <citation type="submission" date="2019-09" db="EMBL/GenBank/DDBJ databases">
        <authorList>
            <person name="Jung D.-H."/>
        </authorList>
    </citation>
    <scope>NUCLEOTIDE SEQUENCE [LARGE SCALE GENOMIC DNA]</scope>
    <source>
        <strain evidence="2">JA-25</strain>
    </source>
</reference>
<comment type="caution">
    <text evidence="1">The sequence shown here is derived from an EMBL/GenBank/DDBJ whole genome shotgun (WGS) entry which is preliminary data.</text>
</comment>
<accession>A0ABX0QBV5</accession>
<dbReference type="RefSeq" id="WP_166691033.1">
    <property type="nucleotide sequence ID" value="NZ_WAEL01000001.1"/>
</dbReference>
<proteinExistence type="predicted"/>
<sequence>MTEQQTNELIELAKINPAMANTAQELERLASLANDEAAKNLLIGIMRGYLSCAADDCHPFLEPMPLVQPHTVWRGEGDVGNVETYDANGSPVAVWRTTSFMHRLQFLYDGMLAVVYGSAPIQALQLRLDLKELNIHLEEIG</sequence>
<protein>
    <submittedName>
        <fullName evidence="1">Uncharacterized protein</fullName>
    </submittedName>
</protein>
<name>A0ABX0QBV5_9BACT</name>
<keyword evidence="2" id="KW-1185">Reference proteome</keyword>